<comment type="caution">
    <text evidence="6">The sequence shown here is derived from an EMBL/GenBank/DDBJ whole genome shotgun (WGS) entry which is preliminary data.</text>
</comment>
<evidence type="ECO:0000259" key="5">
    <source>
        <dbReference type="Pfam" id="PF00296"/>
    </source>
</evidence>
<name>A0ABV6MA66_9ACTN</name>
<dbReference type="NCBIfam" id="TIGR03619">
    <property type="entry name" value="F420_Rv2161c"/>
    <property type="match status" value="1"/>
</dbReference>
<sequence length="278" mass="29808">MRIGVKLPTDRPEEVVAFARAAEEIGYDSLWVSDHVVMPREIRSHYPFAADGRATWPARMPWFDAVVLLSMAAAVTSRLRLGVAVLVAPLRQPVVLAKQVASLTALGGDRVTLGVGAGWLAEEYAALGVPFADRGRRLDEWLAVVRDCWTGEPAARRGHFYDLPDGVLCLPAPGKPPPVLVGGTSDAALRRAARHDGWVAHEDLRTLDVDRVAAGAARVRALATDPPWVVLRLVGSAGRAVEVTRHLPALAAAGVHELVVDVAAGEARAAYELLEGER</sequence>
<evidence type="ECO:0000256" key="2">
    <source>
        <dbReference type="ARBA" id="ARBA00022643"/>
    </source>
</evidence>
<keyword evidence="1" id="KW-0285">Flavoprotein</keyword>
<dbReference type="Gene3D" id="3.20.20.30">
    <property type="entry name" value="Luciferase-like domain"/>
    <property type="match status" value="1"/>
</dbReference>
<evidence type="ECO:0000313" key="6">
    <source>
        <dbReference type="EMBL" id="MFC0531605.1"/>
    </source>
</evidence>
<keyword evidence="2" id="KW-0288">FMN</keyword>
<dbReference type="GO" id="GO:0016491">
    <property type="term" value="F:oxidoreductase activity"/>
    <property type="evidence" value="ECO:0007669"/>
    <property type="project" value="UniProtKB-KW"/>
</dbReference>
<dbReference type="EMBL" id="JBHLUH010000060">
    <property type="protein sequence ID" value="MFC0531605.1"/>
    <property type="molecule type" value="Genomic_DNA"/>
</dbReference>
<dbReference type="PANTHER" id="PTHR42847">
    <property type="entry name" value="ALKANESULFONATE MONOOXYGENASE"/>
    <property type="match status" value="1"/>
</dbReference>
<dbReference type="Pfam" id="PF00296">
    <property type="entry name" value="Bac_luciferase"/>
    <property type="match status" value="1"/>
</dbReference>
<dbReference type="Proteomes" id="UP001589867">
    <property type="component" value="Unassembled WGS sequence"/>
</dbReference>
<dbReference type="InterPro" id="IPR019921">
    <property type="entry name" value="Lucif-like_OxRdtase_Rv2161c"/>
</dbReference>
<accession>A0ABV6MA66</accession>
<gene>
    <name evidence="6" type="ORF">ACFFIA_28555</name>
</gene>
<dbReference type="InterPro" id="IPR050172">
    <property type="entry name" value="SsuD_RutA_monooxygenase"/>
</dbReference>
<evidence type="ECO:0000256" key="1">
    <source>
        <dbReference type="ARBA" id="ARBA00022630"/>
    </source>
</evidence>
<dbReference type="PANTHER" id="PTHR42847:SF4">
    <property type="entry name" value="ALKANESULFONATE MONOOXYGENASE-RELATED"/>
    <property type="match status" value="1"/>
</dbReference>
<reference evidence="6 7" key="1">
    <citation type="submission" date="2024-09" db="EMBL/GenBank/DDBJ databases">
        <authorList>
            <person name="Sun Q."/>
            <person name="Mori K."/>
        </authorList>
    </citation>
    <scope>NUCLEOTIDE SEQUENCE [LARGE SCALE GENOMIC DNA]</scope>
    <source>
        <strain evidence="6 7">TBRC 3947</strain>
    </source>
</reference>
<dbReference type="InterPro" id="IPR011251">
    <property type="entry name" value="Luciferase-like_dom"/>
</dbReference>
<dbReference type="InterPro" id="IPR036661">
    <property type="entry name" value="Luciferase-like_sf"/>
</dbReference>
<evidence type="ECO:0000313" key="7">
    <source>
        <dbReference type="Proteomes" id="UP001589867"/>
    </source>
</evidence>
<organism evidence="6 7">
    <name type="scientific">Phytohabitans kaempferiae</name>
    <dbReference type="NCBI Taxonomy" id="1620943"/>
    <lineage>
        <taxon>Bacteria</taxon>
        <taxon>Bacillati</taxon>
        <taxon>Actinomycetota</taxon>
        <taxon>Actinomycetes</taxon>
        <taxon>Micromonosporales</taxon>
        <taxon>Micromonosporaceae</taxon>
    </lineage>
</organism>
<dbReference type="SUPFAM" id="SSF51679">
    <property type="entry name" value="Bacterial luciferase-like"/>
    <property type="match status" value="1"/>
</dbReference>
<keyword evidence="4" id="KW-0503">Monooxygenase</keyword>
<evidence type="ECO:0000256" key="3">
    <source>
        <dbReference type="ARBA" id="ARBA00023002"/>
    </source>
</evidence>
<feature type="domain" description="Luciferase-like" evidence="5">
    <location>
        <begin position="10"/>
        <end position="233"/>
    </location>
</feature>
<keyword evidence="7" id="KW-1185">Reference proteome</keyword>
<evidence type="ECO:0000256" key="4">
    <source>
        <dbReference type="ARBA" id="ARBA00023033"/>
    </source>
</evidence>
<keyword evidence="3 6" id="KW-0560">Oxidoreductase</keyword>
<proteinExistence type="predicted"/>
<protein>
    <submittedName>
        <fullName evidence="6">TIGR03619 family F420-dependent LLM class oxidoreductase</fullName>
        <ecNumber evidence="6">1.-.-.-</ecNumber>
    </submittedName>
</protein>
<dbReference type="EC" id="1.-.-.-" evidence="6"/>
<dbReference type="RefSeq" id="WP_377256299.1">
    <property type="nucleotide sequence ID" value="NZ_JBHLUH010000060.1"/>
</dbReference>